<name>A0A5C8F889_9SPIR</name>
<reference evidence="2 3" key="1">
    <citation type="journal article" date="1992" name="Lakartidningen">
        <title>[Penicillin V and not amoxicillin is the first choice preparation in acute otitis].</title>
        <authorList>
            <person name="Kamme C."/>
            <person name="Lundgren K."/>
            <person name="Prellner K."/>
        </authorList>
    </citation>
    <scope>NUCLEOTIDE SEQUENCE [LARGE SCALE GENOMIC DNA]</scope>
    <source>
        <strain evidence="2 3">PC3714II</strain>
    </source>
</reference>
<sequence length="680" mass="79996">MISKNKNLFLKIYIPFVILTIIALIVLQILGYKNRIGYLTDFKLNVYKTLELNNLENINNELDEEGLKNFILNNENITNYIYHFRIRYYDKIFRNNDIYGVYPDLSNLPDYMENAEMEKGGSPFGNFISDKKEINEEKIDNINYKLSIRPNFIIILVSIMLAVLLSYIIIYFIIFIINNINKIIKIVKNIISLSDKKFIIITIFIGLILFIFQFWLGFPGYFQEWDWYRIQEKAFNLNLLNNWDPVLYVQLLRLFFAFFGVHSFYFFLINLLCCWIAIALIIISLYSKFKNRFLILLYFIPFITSIFFYNILQIKDYIFSLHLFLLYSLIFTQLLIRPKNNLVKILLMILTGILLTITLLLRHNAIVTIYPIFILFTYLILEKSISNAKLYLLKFMTIMLFFAIILLSIVKFTPRIFLTKEQAAIDGSINAIIFNVGGIAYTSNDYSLIPKEWYLEGKNSKDLEEAYKVGYSSFNKDLFCEISSFSSLTRDIKPDKAKEIFIEYIFRHPIGYIKFIHMVGDCLWFHDFVAKSHIAQGIGEPPNNKNRSVSNRYPNYEQGIQFTDIRLKIYDFLYKISLNINNIIPISICIIIFFLSGLLWLLKNNFRNKLLLFTFCIAFSGFATALIVIMFSPSGRLWESRYIAPVLPISIISLISFLTFIYDRGGFKKFLKELKGYKNK</sequence>
<feature type="transmembrane region" description="Helical" evidence="1">
    <location>
        <begin position="12"/>
        <end position="32"/>
    </location>
</feature>
<feature type="transmembrane region" description="Helical" evidence="1">
    <location>
        <begin position="152"/>
        <end position="177"/>
    </location>
</feature>
<accession>A0A5C8F889</accession>
<dbReference type="EMBL" id="SAYG01000006">
    <property type="protein sequence ID" value="TXJ45624.1"/>
    <property type="molecule type" value="Genomic_DNA"/>
</dbReference>
<feature type="transmembrane region" description="Helical" evidence="1">
    <location>
        <begin position="583"/>
        <end position="603"/>
    </location>
</feature>
<dbReference type="Proteomes" id="UP000324574">
    <property type="component" value="Unassembled WGS sequence"/>
</dbReference>
<comment type="caution">
    <text evidence="2">The sequence shown here is derived from an EMBL/GenBank/DDBJ whole genome shotgun (WGS) entry which is preliminary data.</text>
</comment>
<evidence type="ECO:0000313" key="3">
    <source>
        <dbReference type="Proteomes" id="UP000324574"/>
    </source>
</evidence>
<evidence type="ECO:0000256" key="1">
    <source>
        <dbReference type="SAM" id="Phobius"/>
    </source>
</evidence>
<feature type="transmembrane region" description="Helical" evidence="1">
    <location>
        <begin position="264"/>
        <end position="286"/>
    </location>
</feature>
<evidence type="ECO:0000313" key="2">
    <source>
        <dbReference type="EMBL" id="TXJ45624.1"/>
    </source>
</evidence>
<feature type="transmembrane region" description="Helical" evidence="1">
    <location>
        <begin position="365"/>
        <end position="381"/>
    </location>
</feature>
<feature type="transmembrane region" description="Helical" evidence="1">
    <location>
        <begin position="317"/>
        <end position="335"/>
    </location>
</feature>
<proteinExistence type="predicted"/>
<organism evidence="2 3">
    <name type="scientific">Brachyspira aalborgi</name>
    <dbReference type="NCBI Taxonomy" id="29522"/>
    <lineage>
        <taxon>Bacteria</taxon>
        <taxon>Pseudomonadati</taxon>
        <taxon>Spirochaetota</taxon>
        <taxon>Spirochaetia</taxon>
        <taxon>Brachyspirales</taxon>
        <taxon>Brachyspiraceae</taxon>
        <taxon>Brachyspira</taxon>
    </lineage>
</organism>
<protein>
    <submittedName>
        <fullName evidence="2">Uncharacterized protein</fullName>
    </submittedName>
</protein>
<dbReference type="AlphaFoldDB" id="A0A5C8F889"/>
<dbReference type="RefSeq" id="WP_147526231.1">
    <property type="nucleotide sequence ID" value="NZ_SAYG01000006.1"/>
</dbReference>
<feature type="transmembrane region" description="Helical" evidence="1">
    <location>
        <begin position="198"/>
        <end position="218"/>
    </location>
</feature>
<gene>
    <name evidence="2" type="ORF">EPJ70_04355</name>
</gene>
<feature type="transmembrane region" description="Helical" evidence="1">
    <location>
        <begin position="642"/>
        <end position="662"/>
    </location>
</feature>
<keyword evidence="1" id="KW-1133">Transmembrane helix</keyword>
<feature type="transmembrane region" description="Helical" evidence="1">
    <location>
        <begin position="610"/>
        <end position="630"/>
    </location>
</feature>
<feature type="transmembrane region" description="Helical" evidence="1">
    <location>
        <begin position="390"/>
        <end position="410"/>
    </location>
</feature>
<keyword evidence="1" id="KW-0812">Transmembrane</keyword>
<feature type="transmembrane region" description="Helical" evidence="1">
    <location>
        <begin position="342"/>
        <end position="359"/>
    </location>
</feature>
<feature type="transmembrane region" description="Helical" evidence="1">
    <location>
        <begin position="293"/>
        <end position="311"/>
    </location>
</feature>
<keyword evidence="1" id="KW-0472">Membrane</keyword>